<feature type="region of interest" description="Disordered" evidence="1">
    <location>
        <begin position="110"/>
        <end position="149"/>
    </location>
</feature>
<sequence length="162" mass="17548">NQGIPTSFVTQDTENFDQVTIPLEESTGSAGTNEAPLEEAIPNVDNPEDSIDDQTPISDSIDSSANVDESQVDANGSMGIPRHEYVLEGDDDVLEEEPLKDPFEDAQNQAYIADDPDSYPLTPDVETYPQEFSPDSEEDGPHARLAESSGNMMNISMLAILA</sequence>
<accession>A0A4P9Y900</accession>
<dbReference type="AlphaFoldDB" id="A0A4P9Y900"/>
<evidence type="ECO:0000313" key="2">
    <source>
        <dbReference type="EMBL" id="RKP15623.1"/>
    </source>
</evidence>
<dbReference type="Proteomes" id="UP000281549">
    <property type="component" value="Unassembled WGS sequence"/>
</dbReference>
<name>A0A4P9Y900_ROZAC</name>
<feature type="non-terminal residue" evidence="2">
    <location>
        <position position="1"/>
    </location>
</feature>
<feature type="non-terminal residue" evidence="2">
    <location>
        <position position="162"/>
    </location>
</feature>
<proteinExistence type="predicted"/>
<gene>
    <name evidence="2" type="ORF">ROZALSC1DRAFT_26252</name>
</gene>
<protein>
    <submittedName>
        <fullName evidence="2">Uncharacterized protein</fullName>
    </submittedName>
</protein>
<dbReference type="EMBL" id="ML008407">
    <property type="protein sequence ID" value="RKP15623.1"/>
    <property type="molecule type" value="Genomic_DNA"/>
</dbReference>
<feature type="region of interest" description="Disordered" evidence="1">
    <location>
        <begin position="26"/>
        <end position="82"/>
    </location>
</feature>
<evidence type="ECO:0000256" key="1">
    <source>
        <dbReference type="SAM" id="MobiDB-lite"/>
    </source>
</evidence>
<evidence type="ECO:0000313" key="3">
    <source>
        <dbReference type="Proteomes" id="UP000281549"/>
    </source>
</evidence>
<organism evidence="2 3">
    <name type="scientific">Rozella allomycis (strain CSF55)</name>
    <dbReference type="NCBI Taxonomy" id="988480"/>
    <lineage>
        <taxon>Eukaryota</taxon>
        <taxon>Fungi</taxon>
        <taxon>Fungi incertae sedis</taxon>
        <taxon>Cryptomycota</taxon>
        <taxon>Cryptomycota incertae sedis</taxon>
        <taxon>Rozella</taxon>
    </lineage>
</organism>
<reference evidence="3" key="1">
    <citation type="journal article" date="2018" name="Nat. Microbiol.">
        <title>Leveraging single-cell genomics to expand the fungal tree of life.</title>
        <authorList>
            <person name="Ahrendt S.R."/>
            <person name="Quandt C.A."/>
            <person name="Ciobanu D."/>
            <person name="Clum A."/>
            <person name="Salamov A."/>
            <person name="Andreopoulos B."/>
            <person name="Cheng J.F."/>
            <person name="Woyke T."/>
            <person name="Pelin A."/>
            <person name="Henrissat B."/>
            <person name="Reynolds N.K."/>
            <person name="Benny G.L."/>
            <person name="Smith M.E."/>
            <person name="James T.Y."/>
            <person name="Grigoriev I.V."/>
        </authorList>
    </citation>
    <scope>NUCLEOTIDE SEQUENCE [LARGE SCALE GENOMIC DNA]</scope>
    <source>
        <strain evidence="3">CSF55</strain>
    </source>
</reference>
<feature type="compositionally biased region" description="Polar residues" evidence="1">
    <location>
        <begin position="53"/>
        <end position="74"/>
    </location>
</feature>